<dbReference type="RefSeq" id="WP_092343822.1">
    <property type="nucleotide sequence ID" value="NZ_LN906597.1"/>
</dbReference>
<accession>A0A0S4M2X3</accession>
<keyword evidence="2" id="KW-1185">Reference proteome</keyword>
<dbReference type="Proteomes" id="UP000198651">
    <property type="component" value="Chromosome I"/>
</dbReference>
<sequence length="392" mass="46019">MISSSIAPFPHECYDLENKEEEEKQVYEPVNHASINADGNDLLEIIRAKESTRNNSYGYSCDRLNRPPSLNEIRKVINYKKWESEVNNKSKFIIGTLLSSFTKKLNEINCGSLEEKKEFLAIISGRIAAYYPFKIINDSMINFIDEKISKKVLCFAENKIYSLINNKDECQYDIQKIIIRKARETLLKDDNKLELINNISSKIREFHKNEYIKENLRLQHFDTKKIPFAIFIDLYNNHLTENYEYILSKFIDIFDGLGDDKECCMSFVFDTFLGEKVLHSCADRLRRVIFSSERKSQLLLEDLLSLRSTELSGSYMNSRENYHAYFKDFLDRSKEKLAEKINEHLTEKSFAIIIEDNIITVCKGSSKKKVLYYSKKYLEEKLKSYANCYNSR</sequence>
<dbReference type="EMBL" id="LN906597">
    <property type="protein sequence ID" value="CUT18121.1"/>
    <property type="molecule type" value="Genomic_DNA"/>
</dbReference>
<dbReference type="AlphaFoldDB" id="A0A0S4M2X3"/>
<evidence type="ECO:0000313" key="2">
    <source>
        <dbReference type="Proteomes" id="UP000198651"/>
    </source>
</evidence>
<evidence type="ECO:0000313" key="1">
    <source>
        <dbReference type="EMBL" id="CUT18121.1"/>
    </source>
</evidence>
<reference evidence="2" key="1">
    <citation type="submission" date="2015-11" db="EMBL/GenBank/DDBJ databases">
        <authorList>
            <person name="Seth-Smith H.M.B."/>
        </authorList>
    </citation>
    <scope>NUCLEOTIDE SEQUENCE [LARGE SCALE GENOMIC DNA]</scope>
    <source>
        <strain evidence="2">2013Ark11</strain>
    </source>
</reference>
<organism evidence="1 2">
    <name type="scientific">Candidatus Ichthyocystis hellenicum</name>
    <dbReference type="NCBI Taxonomy" id="1561003"/>
    <lineage>
        <taxon>Bacteria</taxon>
        <taxon>Pseudomonadati</taxon>
        <taxon>Pseudomonadota</taxon>
        <taxon>Betaproteobacteria</taxon>
        <taxon>Burkholderiales</taxon>
        <taxon>Candidatus Ichthyocystis</taxon>
    </lineage>
</organism>
<dbReference type="OrthoDB" id="9998947at2"/>
<gene>
    <name evidence="1" type="ORF">Ark11_1317</name>
</gene>
<protein>
    <submittedName>
        <fullName evidence="1">Uncharacterized protein</fullName>
    </submittedName>
</protein>
<proteinExistence type="predicted"/>
<name>A0A0S4M2X3_9BURK</name>